<keyword evidence="1" id="KW-0175">Coiled coil</keyword>
<dbReference type="AlphaFoldDB" id="A0A1M6C9J0"/>
<dbReference type="PANTHER" id="PTHR32114">
    <property type="entry name" value="ABC TRANSPORTER ABCH.3"/>
    <property type="match status" value="1"/>
</dbReference>
<dbReference type="Proteomes" id="UP000184231">
    <property type="component" value="Unassembled WGS sequence"/>
</dbReference>
<organism evidence="2 3">
    <name type="scientific">Arenibacter nanhaiticus</name>
    <dbReference type="NCBI Taxonomy" id="558155"/>
    <lineage>
        <taxon>Bacteria</taxon>
        <taxon>Pseudomonadati</taxon>
        <taxon>Bacteroidota</taxon>
        <taxon>Flavobacteriia</taxon>
        <taxon>Flavobacteriales</taxon>
        <taxon>Flavobacteriaceae</taxon>
        <taxon>Arenibacter</taxon>
    </lineage>
</organism>
<proteinExistence type="predicted"/>
<evidence type="ECO:0000256" key="1">
    <source>
        <dbReference type="SAM" id="Coils"/>
    </source>
</evidence>
<keyword evidence="2" id="KW-0540">Nuclease</keyword>
<dbReference type="STRING" id="558155.SAMN04487911_103129"/>
<dbReference type="PANTHER" id="PTHR32114:SF2">
    <property type="entry name" value="ABC TRANSPORTER ABCH.3"/>
    <property type="match status" value="1"/>
</dbReference>
<dbReference type="EMBL" id="FQYX01000003">
    <property type="protein sequence ID" value="SHI57656.1"/>
    <property type="molecule type" value="Genomic_DNA"/>
</dbReference>
<accession>A0A1M6C9J0</accession>
<reference evidence="2 3" key="1">
    <citation type="submission" date="2016-11" db="EMBL/GenBank/DDBJ databases">
        <authorList>
            <person name="Jaros S."/>
            <person name="Januszkiewicz K."/>
            <person name="Wedrychowicz H."/>
        </authorList>
    </citation>
    <scope>NUCLEOTIDE SEQUENCE [LARGE SCALE GENOMIC DNA]</scope>
    <source>
        <strain evidence="2 3">CGMCC 1.8863</strain>
    </source>
</reference>
<feature type="coiled-coil region" evidence="1">
    <location>
        <begin position="262"/>
        <end position="409"/>
    </location>
</feature>
<keyword evidence="2" id="KW-0269">Exonuclease</keyword>
<dbReference type="Gene3D" id="3.40.50.300">
    <property type="entry name" value="P-loop containing nucleotide triphosphate hydrolases"/>
    <property type="match status" value="2"/>
</dbReference>
<keyword evidence="2" id="KW-0378">Hydrolase</keyword>
<name>A0A1M6C9J0_9FLAO</name>
<sequence>MKILKIELQNINSLKSDSPIVIDFENGQFKDVGLFAITGSTGAGKTTILDAITIALYHSVPRFNGTKGSLIDVVSYGANDAFSRVTFENENVIYEAYWGIRLTSKTGKKLTNPQDEVSLKNLLTGAILATQKRIFIEEIFKVTQLDYVQFLRSVMLAQGEFASFLTAKGPEKGRLLEQITGEDIYKKIGQGILDRKSSEANKLAEIQSRINADDVLPEERKIELLQRDKELDLQIAASEKEMASIQLILNWYLKSQECTLQSEKLELAFQEVTTDIENHKNEFELLDLNEKAEPFKEVIQDFNRTEKNIAEKSDQLLALELQLTQLKPEIKHLTELSNKQTTELENAEKEFAAWLPKFDLVTGLDGQLESIIDNRQKSNEKLDELNLHIKSLQDEKEKLSRVLITTEAKIKTDEGFVSQHKFLTDVDSEISSWTTDLTTLKANKETLHEISLFVTLKKEEVEHAVAELTANKELLTTKSAEIEKIEKEILAINGELVKNNLTALLADKEKLSLMEGNWKLYKGYSEQLAKEEKELEALSAQKKSFSTELESVKKQIEGSQKQILAQEASVADAEKILDLEKSIAKYEDDRRNLIKGHPCGLCGSKEHPFAENLVTIGVSKSELELNKRREKLKTLTGSRSDLDKTEVRLSTSIENVTKQIHTITEALESIQSKANLLAVDCELRDLTKIDLELKVSSKKLKSLDEKIKYAQKSQAKKDELSETLNIQNQSIEALKTKDATLGEKIKNATAEIDGKQKSKDVLTKTCTGLERNLRLKLSKYNYELPSIEATNSFIHKLEEDILTFNKTQKNLAALKAENLVLNNSIVGIKKQLETHAKTQNDYKKIIGDCETKASQLRTERTRILPFDITVENKRTRLQSVKKELADKLDISKTKLQKILDAKTEKEALKVSNNREQEDLREKLSVLKLSLEAQVEQSNFKSKHDIEKALLSNEVKLKFTQNKDRIKEKQLRLQTLKETNLKNIEVLNKSKNFTISEQQSKLAFEEIKTKINGLSAEKGEIKEVFRKDQEIRDRNQEVYKKIAAQEAVCTVWKELFAIIGNSKDAFNVYVQRLTLKHLLDLANVHLFKLNRRYSLKMEEDYKPKEELNFNLIDHYQTDQARLVDTSSGGEKFIISLALALGLSDLASKNVKIDSLFIDEGFGTLDKNTLETVISTLETLQSQGKMIGIISHVENLKERIPTQIQITKKSNGVSVVSIL</sequence>
<protein>
    <submittedName>
        <fullName evidence="2">Exonuclease SbcC</fullName>
    </submittedName>
</protein>
<dbReference type="OrthoDB" id="9795626at2"/>
<dbReference type="InterPro" id="IPR027417">
    <property type="entry name" value="P-loop_NTPase"/>
</dbReference>
<evidence type="ECO:0000313" key="2">
    <source>
        <dbReference type="EMBL" id="SHI57656.1"/>
    </source>
</evidence>
<feature type="coiled-coil region" evidence="1">
    <location>
        <begin position="521"/>
        <end position="562"/>
    </location>
</feature>
<evidence type="ECO:0000313" key="3">
    <source>
        <dbReference type="Proteomes" id="UP000184231"/>
    </source>
</evidence>
<dbReference type="GO" id="GO:0004527">
    <property type="term" value="F:exonuclease activity"/>
    <property type="evidence" value="ECO:0007669"/>
    <property type="project" value="UniProtKB-KW"/>
</dbReference>
<dbReference type="RefSeq" id="WP_072763195.1">
    <property type="nucleotide sequence ID" value="NZ_FQYX01000003.1"/>
</dbReference>
<dbReference type="Pfam" id="PF13558">
    <property type="entry name" value="SbcC_Walker_B"/>
    <property type="match status" value="1"/>
</dbReference>
<dbReference type="SUPFAM" id="SSF52540">
    <property type="entry name" value="P-loop containing nucleoside triphosphate hydrolases"/>
    <property type="match status" value="1"/>
</dbReference>
<gene>
    <name evidence="2" type="ORF">SAMN04487911_103129</name>
</gene>
<keyword evidence="3" id="KW-1185">Reference proteome</keyword>